<feature type="transmembrane region" description="Helical" evidence="9">
    <location>
        <begin position="47"/>
        <end position="67"/>
    </location>
</feature>
<evidence type="ECO:0000256" key="3">
    <source>
        <dbReference type="ARBA" id="ARBA00022475"/>
    </source>
</evidence>
<keyword evidence="3" id="KW-1003">Cell membrane</keyword>
<dbReference type="InterPro" id="IPR052157">
    <property type="entry name" value="BCAA_transport_permease"/>
</dbReference>
<evidence type="ECO:0000256" key="6">
    <source>
        <dbReference type="ARBA" id="ARBA00022989"/>
    </source>
</evidence>
<keyword evidence="5" id="KW-0029">Amino-acid transport</keyword>
<comment type="subcellular location">
    <subcellularLocation>
        <location evidence="1">Cell membrane</location>
        <topology evidence="1">Multi-pass membrane protein</topology>
    </subcellularLocation>
</comment>
<dbReference type="GO" id="GO:0005886">
    <property type="term" value="C:plasma membrane"/>
    <property type="evidence" value="ECO:0007669"/>
    <property type="project" value="UniProtKB-SubCell"/>
</dbReference>
<organism evidence="10 11">
    <name type="scientific">Tectimicrobiota bacterium</name>
    <dbReference type="NCBI Taxonomy" id="2528274"/>
    <lineage>
        <taxon>Bacteria</taxon>
        <taxon>Pseudomonadati</taxon>
        <taxon>Nitrospinota/Tectimicrobiota group</taxon>
        <taxon>Candidatus Tectimicrobiota</taxon>
    </lineage>
</organism>
<evidence type="ECO:0000256" key="5">
    <source>
        <dbReference type="ARBA" id="ARBA00022970"/>
    </source>
</evidence>
<evidence type="ECO:0000256" key="2">
    <source>
        <dbReference type="ARBA" id="ARBA00022448"/>
    </source>
</evidence>
<dbReference type="InterPro" id="IPR001851">
    <property type="entry name" value="ABC_transp_permease"/>
</dbReference>
<reference evidence="10" key="1">
    <citation type="submission" date="2020-07" db="EMBL/GenBank/DDBJ databases">
        <title>Huge and variable diversity of episymbiotic CPR bacteria and DPANN archaea in groundwater ecosystems.</title>
        <authorList>
            <person name="He C.Y."/>
            <person name="Keren R."/>
            <person name="Whittaker M."/>
            <person name="Farag I.F."/>
            <person name="Doudna J."/>
            <person name="Cate J.H.D."/>
            <person name="Banfield J.F."/>
        </authorList>
    </citation>
    <scope>NUCLEOTIDE SEQUENCE</scope>
    <source>
        <strain evidence="10">NC_groundwater_1370_Ag_S-0.2um_69_93</strain>
    </source>
</reference>
<keyword evidence="4 9" id="KW-0812">Transmembrane</keyword>
<evidence type="ECO:0000256" key="1">
    <source>
        <dbReference type="ARBA" id="ARBA00004651"/>
    </source>
</evidence>
<evidence type="ECO:0000313" key="10">
    <source>
        <dbReference type="EMBL" id="MBI4252187.1"/>
    </source>
</evidence>
<dbReference type="PANTHER" id="PTHR11795">
    <property type="entry name" value="BRANCHED-CHAIN AMINO ACID TRANSPORT SYSTEM PERMEASE PROTEIN LIVH"/>
    <property type="match status" value="1"/>
</dbReference>
<comment type="caution">
    <text evidence="10">The sequence shown here is derived from an EMBL/GenBank/DDBJ whole genome shotgun (WGS) entry which is preliminary data.</text>
</comment>
<dbReference type="Pfam" id="PF02653">
    <property type="entry name" value="BPD_transp_2"/>
    <property type="match status" value="1"/>
</dbReference>
<dbReference type="AlphaFoldDB" id="A0A933E876"/>
<evidence type="ECO:0000256" key="8">
    <source>
        <dbReference type="ARBA" id="ARBA00037998"/>
    </source>
</evidence>
<protein>
    <submittedName>
        <fullName evidence="10">Branched-chain amino acid ABC transporter permease</fullName>
    </submittedName>
</protein>
<keyword evidence="6 9" id="KW-1133">Transmembrane helix</keyword>
<dbReference type="PANTHER" id="PTHR11795:SF442">
    <property type="entry name" value="ABC TRANSPORTER ATP-BINDING PROTEIN"/>
    <property type="match status" value="1"/>
</dbReference>
<keyword evidence="2" id="KW-0813">Transport</keyword>
<evidence type="ECO:0000256" key="4">
    <source>
        <dbReference type="ARBA" id="ARBA00022692"/>
    </source>
</evidence>
<dbReference type="GO" id="GO:0022857">
    <property type="term" value="F:transmembrane transporter activity"/>
    <property type="evidence" value="ECO:0007669"/>
    <property type="project" value="InterPro"/>
</dbReference>
<name>A0A933E876_UNCTE</name>
<proteinExistence type="inferred from homology"/>
<evidence type="ECO:0000313" key="11">
    <source>
        <dbReference type="Proteomes" id="UP000752292"/>
    </source>
</evidence>
<evidence type="ECO:0000256" key="7">
    <source>
        <dbReference type="ARBA" id="ARBA00023136"/>
    </source>
</evidence>
<keyword evidence="7 9" id="KW-0472">Membrane</keyword>
<dbReference type="GO" id="GO:0006865">
    <property type="term" value="P:amino acid transport"/>
    <property type="evidence" value="ECO:0007669"/>
    <property type="project" value="UniProtKB-KW"/>
</dbReference>
<feature type="non-terminal residue" evidence="10">
    <location>
        <position position="68"/>
    </location>
</feature>
<accession>A0A933E876</accession>
<dbReference type="Proteomes" id="UP000752292">
    <property type="component" value="Unassembled WGS sequence"/>
</dbReference>
<comment type="similarity">
    <text evidence="8">Belongs to the binding-protein-dependent transport system permease family. LivHM subfamily.</text>
</comment>
<evidence type="ECO:0000256" key="9">
    <source>
        <dbReference type="SAM" id="Phobius"/>
    </source>
</evidence>
<gene>
    <name evidence="10" type="ORF">HY618_06975</name>
</gene>
<feature type="transmembrane region" description="Helical" evidence="9">
    <location>
        <begin position="20"/>
        <end position="40"/>
    </location>
</feature>
<sequence length="68" mass="7525">MAVFNLKNFIELSFNSLSYAALLFLLASGLSIIFGVMRIVNLAHAAFFLLGGYMALTIYRVLGTAFWT</sequence>
<dbReference type="EMBL" id="JACQRX010000304">
    <property type="protein sequence ID" value="MBI4252187.1"/>
    <property type="molecule type" value="Genomic_DNA"/>
</dbReference>